<keyword evidence="2" id="KW-0560">Oxidoreductase</keyword>
<dbReference type="InterPro" id="IPR036291">
    <property type="entry name" value="NAD(P)-bd_dom_sf"/>
</dbReference>
<dbReference type="OrthoDB" id="6823797at2"/>
<evidence type="ECO:0000256" key="2">
    <source>
        <dbReference type="ARBA" id="ARBA00023002"/>
    </source>
</evidence>
<dbReference type="EMBL" id="PYAL01000010">
    <property type="protein sequence ID" value="RXN83344.1"/>
    <property type="molecule type" value="Genomic_DNA"/>
</dbReference>
<proteinExistence type="inferred from homology"/>
<reference evidence="3 4" key="1">
    <citation type="journal article" date="2017" name="Int. J. Syst. Evol. Microbiol.">
        <title>Achromobacter aloeverae sp. nov., isolated from the root of Aloe vera (L.) Burm.f.</title>
        <authorList>
            <person name="Kuncharoen N."/>
            <person name="Muramatsu Y."/>
            <person name="Shibata C."/>
            <person name="Kamakura Y."/>
            <person name="Nakagawa Y."/>
            <person name="Tanasupawat S."/>
        </authorList>
    </citation>
    <scope>NUCLEOTIDE SEQUENCE [LARGE SCALE GENOMIC DNA]</scope>
    <source>
        <strain evidence="3 4">AVA-1</strain>
    </source>
</reference>
<dbReference type="RefSeq" id="WP_129154237.1">
    <property type="nucleotide sequence ID" value="NZ_JBHSDO010000003.1"/>
</dbReference>
<evidence type="ECO:0000256" key="1">
    <source>
        <dbReference type="ARBA" id="ARBA00006484"/>
    </source>
</evidence>
<dbReference type="PANTHER" id="PTHR43639:SF1">
    <property type="entry name" value="SHORT-CHAIN DEHYDROGENASE_REDUCTASE FAMILY PROTEIN"/>
    <property type="match status" value="1"/>
</dbReference>
<gene>
    <name evidence="3" type="ORF">C7R54_28120</name>
</gene>
<comment type="similarity">
    <text evidence="1">Belongs to the short-chain dehydrogenases/reductases (SDR) family.</text>
</comment>
<dbReference type="Proteomes" id="UP000290849">
    <property type="component" value="Unassembled WGS sequence"/>
</dbReference>
<name>A0A4Q1HCM2_9BURK</name>
<comment type="caution">
    <text evidence="3">The sequence shown here is derived from an EMBL/GenBank/DDBJ whole genome shotgun (WGS) entry which is preliminary data.</text>
</comment>
<dbReference type="InterPro" id="IPR020904">
    <property type="entry name" value="Sc_DH/Rdtase_CS"/>
</dbReference>
<dbReference type="Gene3D" id="3.40.50.720">
    <property type="entry name" value="NAD(P)-binding Rossmann-like Domain"/>
    <property type="match status" value="1"/>
</dbReference>
<dbReference type="NCBIfam" id="NF005559">
    <property type="entry name" value="PRK07231.1"/>
    <property type="match status" value="1"/>
</dbReference>
<accession>A0A4Q1HCM2</accession>
<dbReference type="InterPro" id="IPR002347">
    <property type="entry name" value="SDR_fam"/>
</dbReference>
<dbReference type="Pfam" id="PF13561">
    <property type="entry name" value="adh_short_C2"/>
    <property type="match status" value="1"/>
</dbReference>
<dbReference type="PANTHER" id="PTHR43639">
    <property type="entry name" value="OXIDOREDUCTASE, SHORT-CHAIN DEHYDROGENASE/REDUCTASE FAMILY (AFU_ORTHOLOGUE AFUA_5G02870)"/>
    <property type="match status" value="1"/>
</dbReference>
<dbReference type="PRINTS" id="PR00081">
    <property type="entry name" value="GDHRDH"/>
</dbReference>
<organism evidence="3 4">
    <name type="scientific">Achromobacter aloeverae</name>
    <dbReference type="NCBI Taxonomy" id="1750518"/>
    <lineage>
        <taxon>Bacteria</taxon>
        <taxon>Pseudomonadati</taxon>
        <taxon>Pseudomonadota</taxon>
        <taxon>Betaproteobacteria</taxon>
        <taxon>Burkholderiales</taxon>
        <taxon>Alcaligenaceae</taxon>
        <taxon>Achromobacter</taxon>
    </lineage>
</organism>
<sequence length="246" mass="26155">MTANKTFIVTGAARGIGAAITNRLLDDGHRVLAMDINALPPDHPWLRRDALRFERGDVTRADDVRSILDCGVRHFGGIDVIVNNAGIAQRKGDLLETDEAEFDRLMAVNVRSIYLFARYGVPILEKSAAPSIINVGSVIGLRPRPKLTWYSTSKGAANVMTKALAVELAPRGIRVNAVCPVATETDMLEALAGGDTEDDIAPLRASVPLGRLAKAADVSSAVAFLASEEAAFLTGVNLPVDGGRSI</sequence>
<protein>
    <submittedName>
        <fullName evidence="3">Short chain dehydrogenase</fullName>
    </submittedName>
</protein>
<keyword evidence="4" id="KW-1185">Reference proteome</keyword>
<dbReference type="SUPFAM" id="SSF51735">
    <property type="entry name" value="NAD(P)-binding Rossmann-fold domains"/>
    <property type="match status" value="1"/>
</dbReference>
<dbReference type="PROSITE" id="PS00061">
    <property type="entry name" value="ADH_SHORT"/>
    <property type="match status" value="1"/>
</dbReference>
<evidence type="ECO:0000313" key="4">
    <source>
        <dbReference type="Proteomes" id="UP000290849"/>
    </source>
</evidence>
<dbReference type="AlphaFoldDB" id="A0A4Q1HCM2"/>
<dbReference type="GO" id="GO:0016491">
    <property type="term" value="F:oxidoreductase activity"/>
    <property type="evidence" value="ECO:0007669"/>
    <property type="project" value="UniProtKB-KW"/>
</dbReference>
<dbReference type="PRINTS" id="PR00080">
    <property type="entry name" value="SDRFAMILY"/>
</dbReference>
<evidence type="ECO:0000313" key="3">
    <source>
        <dbReference type="EMBL" id="RXN83344.1"/>
    </source>
</evidence>
<dbReference type="FunFam" id="3.40.50.720:FF:000084">
    <property type="entry name" value="Short-chain dehydrogenase reductase"/>
    <property type="match status" value="1"/>
</dbReference>